<dbReference type="AlphaFoldDB" id="A0A0H4WLJ3"/>
<keyword evidence="3" id="KW-1185">Reference proteome</keyword>
<dbReference type="STRING" id="1297742.A176_001173"/>
<dbReference type="EMBL" id="CP012109">
    <property type="protein sequence ID" value="AKQ64261.1"/>
    <property type="molecule type" value="Genomic_DNA"/>
</dbReference>
<dbReference type="eggNOG" id="COG0308">
    <property type="taxonomic scope" value="Bacteria"/>
</dbReference>
<sequence length="631" mass="67109">MRTFLYGCLLWCAFSGNPAWGSAPAVPEPGISPEVQLCLQHLKPSERERAEKALGPLEELPRYRVQLEVDPDARTVKGRVQVEVLARKQPITGLYLRLTPNAQQRRLTLSDAKRGSQPVRLERPEPTLYYLSLESEPVPAGAAAVLDVAVEGLVPRAATASSGASGGVLGALGGGGGGRPSGGDHGAFSASENFISLVGVVPQVPPMDEAGRPWDGPQGIGDLGLYEPAHVLATITVPRGWAVHATGVPIGEVPERDGRVRFAFAAAAVRDFPILVSRGYASSTATVNGVTVESHYAEADQAAGERVLKHATSMLTEFERRLGPLPYTHFRVVQAPLSGGAGGMEFPGLVTIATSLYRGAEGASEMLRGMPGAEDLEALLGMLGQSGGGGGLGGGALAQMNGAMERTLEFTVAHEVAHQYFAGLVGSDPILAPVVDESLAQYAALLYLEWKHGKKVADAARQETLVGQYHLYRMTGGKDGRADRPTGHFADEVEYGALVYGKAPLLHHASRKLVGDAAFFKALRAYVDTHRFKWACKECFTKELAKASPANTSALERLRNRWWREAKGDEDLGKPKLESLLGGFEGLPGLEALQGVDVDSLQGLPGLEAFQGMDAQSKQLLEQLIPGLLGQ</sequence>
<dbReference type="PANTHER" id="PTHR45726">
    <property type="entry name" value="LEUKOTRIENE A-4 HYDROLASE"/>
    <property type="match status" value="1"/>
</dbReference>
<keyword evidence="2" id="KW-0378">Hydrolase</keyword>
<protein>
    <submittedName>
        <fullName evidence="2">Aminopeptidase N</fullName>
    </submittedName>
</protein>
<name>A0A0H4WLJ3_9BACT</name>
<dbReference type="PATRIC" id="fig|1297742.4.peg.1191"/>
<dbReference type="OrthoDB" id="9814383at2"/>
<dbReference type="InterPro" id="IPR014782">
    <property type="entry name" value="Peptidase_M1_dom"/>
</dbReference>
<dbReference type="InterPro" id="IPR034015">
    <property type="entry name" value="M1_LTA4H"/>
</dbReference>
<keyword evidence="2" id="KW-0645">Protease</keyword>
<evidence type="ECO:0000259" key="1">
    <source>
        <dbReference type="Pfam" id="PF01433"/>
    </source>
</evidence>
<reference evidence="2 3" key="1">
    <citation type="journal article" date="2016" name="PLoS ONE">
        <title>Complete Genome Sequence and Comparative Genomics of a Novel Myxobacterium Myxococcus hansupus.</title>
        <authorList>
            <person name="Sharma G."/>
            <person name="Narwani T."/>
            <person name="Subramanian S."/>
        </authorList>
    </citation>
    <scope>NUCLEOTIDE SEQUENCE [LARGE SCALE GENOMIC DNA]</scope>
    <source>
        <strain evidence="3">mixupus</strain>
    </source>
</reference>
<keyword evidence="2" id="KW-0031">Aminopeptidase</keyword>
<dbReference type="SUPFAM" id="SSF55486">
    <property type="entry name" value="Metalloproteases ('zincins'), catalytic domain"/>
    <property type="match status" value="1"/>
</dbReference>
<proteinExistence type="predicted"/>
<accession>A0A0H4WLJ3</accession>
<evidence type="ECO:0000313" key="2">
    <source>
        <dbReference type="EMBL" id="AKQ64261.1"/>
    </source>
</evidence>
<organism evidence="2 3">
    <name type="scientific">Pseudomyxococcus hansupus</name>
    <dbReference type="NCBI Taxonomy" id="1297742"/>
    <lineage>
        <taxon>Bacteria</taxon>
        <taxon>Pseudomonadati</taxon>
        <taxon>Myxococcota</taxon>
        <taxon>Myxococcia</taxon>
        <taxon>Myxococcales</taxon>
        <taxon>Cystobacterineae</taxon>
        <taxon>Myxococcaceae</taxon>
        <taxon>Pseudomyxococcus</taxon>
    </lineage>
</organism>
<dbReference type="GO" id="GO:0008237">
    <property type="term" value="F:metallopeptidase activity"/>
    <property type="evidence" value="ECO:0007669"/>
    <property type="project" value="InterPro"/>
</dbReference>
<dbReference type="Gene3D" id="1.10.390.10">
    <property type="entry name" value="Neutral Protease Domain 2"/>
    <property type="match status" value="1"/>
</dbReference>
<dbReference type="GO" id="GO:0004177">
    <property type="term" value="F:aminopeptidase activity"/>
    <property type="evidence" value="ECO:0007669"/>
    <property type="project" value="UniProtKB-KW"/>
</dbReference>
<dbReference type="PANTHER" id="PTHR45726:SF3">
    <property type="entry name" value="LEUKOTRIENE A-4 HYDROLASE"/>
    <property type="match status" value="1"/>
</dbReference>
<dbReference type="Pfam" id="PF01433">
    <property type="entry name" value="Peptidase_M1"/>
    <property type="match status" value="1"/>
</dbReference>
<dbReference type="RefSeq" id="WP_044889621.1">
    <property type="nucleotide sequence ID" value="NZ_CP012109.1"/>
</dbReference>
<dbReference type="InterPro" id="IPR027268">
    <property type="entry name" value="Peptidase_M4/M1_CTD_sf"/>
</dbReference>
<dbReference type="GO" id="GO:0008270">
    <property type="term" value="F:zinc ion binding"/>
    <property type="evidence" value="ECO:0007669"/>
    <property type="project" value="InterPro"/>
</dbReference>
<feature type="domain" description="Peptidase M1 membrane alanine aminopeptidase" evidence="1">
    <location>
        <begin position="403"/>
        <end position="562"/>
    </location>
</feature>
<evidence type="ECO:0000313" key="3">
    <source>
        <dbReference type="Proteomes" id="UP000009026"/>
    </source>
</evidence>
<dbReference type="Proteomes" id="UP000009026">
    <property type="component" value="Chromosome"/>
</dbReference>
<dbReference type="KEGG" id="mym:A176_001173"/>
<gene>
    <name evidence="2" type="ORF">A176_001173</name>
</gene>